<dbReference type="InterPro" id="IPR005876">
    <property type="entry name" value="Co_trans_ATP-bd"/>
</dbReference>
<dbReference type="GO" id="GO:0042626">
    <property type="term" value="F:ATPase-coupled transmembrane transporter activity"/>
    <property type="evidence" value="ECO:0007669"/>
    <property type="project" value="TreeGrafter"/>
</dbReference>
<dbReference type="CDD" id="cd03225">
    <property type="entry name" value="ABC_cobalt_CbiO_domain1"/>
    <property type="match status" value="1"/>
</dbReference>
<dbReference type="EMBL" id="NPEU01000111">
    <property type="protein sequence ID" value="RAI38721.1"/>
    <property type="molecule type" value="Genomic_DNA"/>
</dbReference>
<dbReference type="GO" id="GO:0043190">
    <property type="term" value="C:ATP-binding cassette (ABC) transporter complex"/>
    <property type="evidence" value="ECO:0007669"/>
    <property type="project" value="TreeGrafter"/>
</dbReference>
<dbReference type="PANTHER" id="PTHR43553:SF24">
    <property type="entry name" value="ENERGY-COUPLING FACTOR TRANSPORTER ATP-BINDING PROTEIN ECFA1"/>
    <property type="match status" value="1"/>
</dbReference>
<evidence type="ECO:0000256" key="9">
    <source>
        <dbReference type="RuleBase" id="RU364103"/>
    </source>
</evidence>
<evidence type="ECO:0000256" key="6">
    <source>
        <dbReference type="ARBA" id="ARBA00022840"/>
    </source>
</evidence>
<evidence type="ECO:0000259" key="10">
    <source>
        <dbReference type="PROSITE" id="PS50893"/>
    </source>
</evidence>
<keyword evidence="5 9" id="KW-0547">Nucleotide-binding</keyword>
<organism evidence="11 12">
    <name type="scientific">Rhodoplanes elegans</name>
    <dbReference type="NCBI Taxonomy" id="29408"/>
    <lineage>
        <taxon>Bacteria</taxon>
        <taxon>Pseudomonadati</taxon>
        <taxon>Pseudomonadota</taxon>
        <taxon>Alphaproteobacteria</taxon>
        <taxon>Hyphomicrobiales</taxon>
        <taxon>Nitrobacteraceae</taxon>
        <taxon>Rhodoplanes</taxon>
    </lineage>
</organism>
<dbReference type="GO" id="GO:0005524">
    <property type="term" value="F:ATP binding"/>
    <property type="evidence" value="ECO:0007669"/>
    <property type="project" value="UniProtKB-UniRule"/>
</dbReference>
<evidence type="ECO:0000256" key="5">
    <source>
        <dbReference type="ARBA" id="ARBA00022741"/>
    </source>
</evidence>
<dbReference type="InterPro" id="IPR027417">
    <property type="entry name" value="P-loop_NTPase"/>
</dbReference>
<comment type="subcellular location">
    <subcellularLocation>
        <location evidence="1 9">Cell membrane</location>
        <topology evidence="1 9">Peripheral membrane protein</topology>
    </subcellularLocation>
</comment>
<dbReference type="Proteomes" id="UP000248863">
    <property type="component" value="Unassembled WGS sequence"/>
</dbReference>
<dbReference type="OrthoDB" id="9782163at2"/>
<keyword evidence="3 9" id="KW-0813">Transport</keyword>
<evidence type="ECO:0000313" key="12">
    <source>
        <dbReference type="Proteomes" id="UP000248863"/>
    </source>
</evidence>
<dbReference type="PROSITE" id="PS50893">
    <property type="entry name" value="ABC_TRANSPORTER_2"/>
    <property type="match status" value="1"/>
</dbReference>
<keyword evidence="6 9" id="KW-0067">ATP-binding</keyword>
<dbReference type="InterPro" id="IPR017871">
    <property type="entry name" value="ABC_transporter-like_CS"/>
</dbReference>
<dbReference type="Pfam" id="PF00005">
    <property type="entry name" value="ABC_tran"/>
    <property type="match status" value="1"/>
</dbReference>
<dbReference type="AlphaFoldDB" id="A0A327KKH8"/>
<evidence type="ECO:0000256" key="2">
    <source>
        <dbReference type="ARBA" id="ARBA00005417"/>
    </source>
</evidence>
<gene>
    <name evidence="11" type="ORF">CH338_11810</name>
</gene>
<evidence type="ECO:0000256" key="1">
    <source>
        <dbReference type="ARBA" id="ARBA00004202"/>
    </source>
</evidence>
<keyword evidence="4 9" id="KW-1003">Cell membrane</keyword>
<keyword evidence="7" id="KW-1278">Translocase</keyword>
<reference evidence="11 12" key="1">
    <citation type="submission" date="2017-07" db="EMBL/GenBank/DDBJ databases">
        <title>Draft Genome Sequences of Select Purple Nonsulfur Bacteria.</title>
        <authorList>
            <person name="Lasarre B."/>
            <person name="Mckinlay J.B."/>
        </authorList>
    </citation>
    <scope>NUCLEOTIDE SEQUENCE [LARGE SCALE GENOMIC DNA]</scope>
    <source>
        <strain evidence="11 12">DSM 11907</strain>
    </source>
</reference>
<proteinExistence type="inferred from homology"/>
<dbReference type="InterPro" id="IPR003439">
    <property type="entry name" value="ABC_transporter-like_ATP-bd"/>
</dbReference>
<dbReference type="GO" id="GO:0016887">
    <property type="term" value="F:ATP hydrolysis activity"/>
    <property type="evidence" value="ECO:0007669"/>
    <property type="project" value="InterPro"/>
</dbReference>
<dbReference type="SMART" id="SM00382">
    <property type="entry name" value="AAA"/>
    <property type="match status" value="1"/>
</dbReference>
<comment type="function">
    <text evidence="9">Part of an ABC transporter complex. Responsible for energy coupling to the transport system.</text>
</comment>
<dbReference type="InterPro" id="IPR015856">
    <property type="entry name" value="ABC_transpr_CbiO/EcfA_su"/>
</dbReference>
<dbReference type="NCBIfam" id="TIGR01166">
    <property type="entry name" value="cbiO"/>
    <property type="match status" value="1"/>
</dbReference>
<sequence length="282" mass="29597">MLEAQGLTYAYRDGGPALSDLDLVVRRGRRLAILGPNGAGKTTLLLHLNGTLRPQRGRVLLDGAPAGYGRADLNAWRRRVGLVLQDADDQLFAASVEEDVSFGPLNLGLADDEVRRRVADALLVMGIAELAARPTHMLSFGQKKRVAIAGAVAMRPEVLLLDEPTAGLDRAGLDGLLAALQALHADGATLVFATHDVDLAYRLADDVALFAGGKVLRQGLAEDVLADRAAMAAAGIEPPFLLTLGLAARDAGHLGATDPLPKTRDAALSLVARSWGKSRAGS</sequence>
<evidence type="ECO:0000256" key="8">
    <source>
        <dbReference type="ARBA" id="ARBA00023136"/>
    </source>
</evidence>
<keyword evidence="8 9" id="KW-0472">Membrane</keyword>
<name>A0A327KKH8_9BRAD</name>
<dbReference type="FunFam" id="3.40.50.300:FF:000224">
    <property type="entry name" value="Energy-coupling factor transporter ATP-binding protein EcfA"/>
    <property type="match status" value="1"/>
</dbReference>
<evidence type="ECO:0000313" key="11">
    <source>
        <dbReference type="EMBL" id="RAI38721.1"/>
    </source>
</evidence>
<dbReference type="InterPro" id="IPR003593">
    <property type="entry name" value="AAA+_ATPase"/>
</dbReference>
<comment type="similarity">
    <text evidence="2 9">Belongs to the ABC transporter superfamily.</text>
</comment>
<dbReference type="GO" id="GO:0006824">
    <property type="term" value="P:cobalt ion transport"/>
    <property type="evidence" value="ECO:0007669"/>
    <property type="project" value="InterPro"/>
</dbReference>
<evidence type="ECO:0000256" key="7">
    <source>
        <dbReference type="ARBA" id="ARBA00022967"/>
    </source>
</evidence>
<dbReference type="PANTHER" id="PTHR43553">
    <property type="entry name" value="HEAVY METAL TRANSPORTER"/>
    <property type="match status" value="1"/>
</dbReference>
<dbReference type="Gene3D" id="3.40.50.300">
    <property type="entry name" value="P-loop containing nucleotide triphosphate hydrolases"/>
    <property type="match status" value="1"/>
</dbReference>
<evidence type="ECO:0000256" key="3">
    <source>
        <dbReference type="ARBA" id="ARBA00022448"/>
    </source>
</evidence>
<evidence type="ECO:0000256" key="4">
    <source>
        <dbReference type="ARBA" id="ARBA00022475"/>
    </source>
</evidence>
<protein>
    <recommendedName>
        <fullName evidence="9">ABC transporter ATP-binding protein</fullName>
    </recommendedName>
</protein>
<feature type="domain" description="ABC transporter" evidence="10">
    <location>
        <begin position="2"/>
        <end position="237"/>
    </location>
</feature>
<dbReference type="SUPFAM" id="SSF52540">
    <property type="entry name" value="P-loop containing nucleoside triphosphate hydrolases"/>
    <property type="match status" value="1"/>
</dbReference>
<accession>A0A327KKH8</accession>
<dbReference type="PROSITE" id="PS00211">
    <property type="entry name" value="ABC_TRANSPORTER_1"/>
    <property type="match status" value="1"/>
</dbReference>
<comment type="caution">
    <text evidence="11">The sequence shown here is derived from an EMBL/GenBank/DDBJ whole genome shotgun (WGS) entry which is preliminary data.</text>
</comment>
<dbReference type="InterPro" id="IPR050095">
    <property type="entry name" value="ECF_ABC_transporter_ATP-bd"/>
</dbReference>
<keyword evidence="12" id="KW-1185">Reference proteome</keyword>